<evidence type="ECO:0000256" key="6">
    <source>
        <dbReference type="SAM" id="Phobius"/>
    </source>
</evidence>
<protein>
    <submittedName>
        <fullName evidence="8">Fe-S oxidoreductase</fullName>
    </submittedName>
</protein>
<dbReference type="OrthoDB" id="35334at2157"/>
<dbReference type="HOGENOM" id="CLU_583448_0_0_2"/>
<dbReference type="GO" id="GO:0005886">
    <property type="term" value="C:plasma membrane"/>
    <property type="evidence" value="ECO:0007669"/>
    <property type="project" value="TreeGrafter"/>
</dbReference>
<keyword evidence="1" id="KW-0004">4Fe-4S</keyword>
<reference evidence="8 9" key="1">
    <citation type="journal article" date="2012" name="J. Bacteriol.">
        <title>Complete genome sequence of a thermophilic methanogen, Methanocella conradii HZ254, isolated from Chinese rice field soil.</title>
        <authorList>
            <person name="Lu Z."/>
            <person name="Lu Y."/>
        </authorList>
    </citation>
    <scope>NUCLEOTIDE SEQUENCE [LARGE SCALE GENOMIC DNA]</scope>
    <source>
        <strain evidence="9">DSM 24694 / JCM 17849 / CGMCC 1.5162 / HZ254</strain>
    </source>
</reference>
<keyword evidence="3" id="KW-0560">Oxidoreductase</keyword>
<dbReference type="GO" id="GO:0016491">
    <property type="term" value="F:oxidoreductase activity"/>
    <property type="evidence" value="ECO:0007669"/>
    <property type="project" value="UniProtKB-KW"/>
</dbReference>
<keyword evidence="6" id="KW-0472">Membrane</keyword>
<keyword evidence="2" id="KW-0479">Metal-binding</keyword>
<dbReference type="InterPro" id="IPR004017">
    <property type="entry name" value="Cys_rich_dom"/>
</dbReference>
<dbReference type="KEGG" id="mez:Mtc_0078"/>
<dbReference type="PANTHER" id="PTHR43255">
    <property type="entry name" value="IRON-SULFUR-BINDING OXIDOREDUCTASE FADF-RELATED-RELATED"/>
    <property type="match status" value="1"/>
</dbReference>
<sequence length="468" mass="51112">MSGIQRKLALFAALLLFLAGILTMVPDEWLLGPQAACHTCHEAQYPASHLLYRINYMGYNSLCSFAPFSTLILVGAAILIFLTTFKIKFERWGPQYRVLAVAALVALAIMTMLPIRTGYRDLLGMSTLDPLAPLSTLFLLALALAASMGFIVCPFLIIMRCRCPVLEKEMDASYAPDRAILRYLKIALTGRLSDEDVRRLYMCTLCNGCWLSWFNRHTRAMAVKKGIVPSHLASIRGSMEKYGNPYGTALEADGGNAINGKADTLLFRGCTARLKAPEILSAAQLLLDKKGIKYGLIDESCCGYTLINLGDLDAGLKAVDRNIAAFKAAGVRRIITVCPGCYAAFNRYYKGRGGFDPEVVLALDLLKEMRVPAKGVTVHDPCHARDKRELARSVLVGAREDGTGACCGAGGGVMSFDRALAGHRANRIFEENLGSVVTYCPFCYLNLSRTCSERVSDIYVLLAKGGIK</sequence>
<keyword evidence="6" id="KW-1133">Transmembrane helix</keyword>
<dbReference type="Gene3D" id="1.20.1050.140">
    <property type="match status" value="1"/>
</dbReference>
<keyword evidence="5" id="KW-0411">Iron-sulfur</keyword>
<keyword evidence="9" id="KW-1185">Reference proteome</keyword>
<dbReference type="EMBL" id="CP003243">
    <property type="protein sequence ID" value="AFC98851.1"/>
    <property type="molecule type" value="Genomic_DNA"/>
</dbReference>
<dbReference type="GeneID" id="11970837"/>
<dbReference type="GO" id="GO:0051539">
    <property type="term" value="F:4 iron, 4 sulfur cluster binding"/>
    <property type="evidence" value="ECO:0007669"/>
    <property type="project" value="UniProtKB-KW"/>
</dbReference>
<evidence type="ECO:0000256" key="1">
    <source>
        <dbReference type="ARBA" id="ARBA00022485"/>
    </source>
</evidence>
<evidence type="ECO:0000259" key="7">
    <source>
        <dbReference type="Pfam" id="PF02754"/>
    </source>
</evidence>
<dbReference type="RefSeq" id="WP_014404690.1">
    <property type="nucleotide sequence ID" value="NC_017034.1"/>
</dbReference>
<accession>H8I5F7</accession>
<feature type="domain" description="Cysteine-rich" evidence="7">
    <location>
        <begin position="266"/>
        <end position="345"/>
    </location>
</feature>
<dbReference type="Proteomes" id="UP000005233">
    <property type="component" value="Chromosome"/>
</dbReference>
<dbReference type="STRING" id="1041930.Mtc_0078"/>
<dbReference type="AlphaFoldDB" id="H8I5F7"/>
<dbReference type="Pfam" id="PF02754">
    <property type="entry name" value="CCG"/>
    <property type="match status" value="2"/>
</dbReference>
<gene>
    <name evidence="8" type="ordered locus">Mtc_0078</name>
</gene>
<evidence type="ECO:0000256" key="2">
    <source>
        <dbReference type="ARBA" id="ARBA00022723"/>
    </source>
</evidence>
<feature type="transmembrane region" description="Helical" evidence="6">
    <location>
        <begin position="96"/>
        <end position="115"/>
    </location>
</feature>
<evidence type="ECO:0000256" key="3">
    <source>
        <dbReference type="ARBA" id="ARBA00023002"/>
    </source>
</evidence>
<evidence type="ECO:0000313" key="8">
    <source>
        <dbReference type="EMBL" id="AFC98851.1"/>
    </source>
</evidence>
<dbReference type="PANTHER" id="PTHR43255:SF1">
    <property type="entry name" value="IRON-SULFUR-BINDING OXIDOREDUCTASE FADF-RELATED"/>
    <property type="match status" value="1"/>
</dbReference>
<name>H8I5F7_METCZ</name>
<feature type="transmembrane region" description="Helical" evidence="6">
    <location>
        <begin position="135"/>
        <end position="158"/>
    </location>
</feature>
<feature type="domain" description="Cysteine-rich" evidence="7">
    <location>
        <begin position="376"/>
        <end position="447"/>
    </location>
</feature>
<dbReference type="InterPro" id="IPR051460">
    <property type="entry name" value="HdrC_iron-sulfur_subunit"/>
</dbReference>
<proteinExistence type="predicted"/>
<evidence type="ECO:0000256" key="5">
    <source>
        <dbReference type="ARBA" id="ARBA00023014"/>
    </source>
</evidence>
<evidence type="ECO:0000313" key="9">
    <source>
        <dbReference type="Proteomes" id="UP000005233"/>
    </source>
</evidence>
<dbReference type="eggNOG" id="arCOG00333">
    <property type="taxonomic scope" value="Archaea"/>
</dbReference>
<organism evidence="8 9">
    <name type="scientific">Methanocella conradii (strain DSM 24694 / JCM 17849 / CGMCC 1.5162 / HZ254)</name>
    <dbReference type="NCBI Taxonomy" id="1041930"/>
    <lineage>
        <taxon>Archaea</taxon>
        <taxon>Methanobacteriati</taxon>
        <taxon>Methanobacteriota</taxon>
        <taxon>Stenosarchaea group</taxon>
        <taxon>Methanomicrobia</taxon>
        <taxon>Methanocellales</taxon>
        <taxon>Methanocellaceae</taxon>
        <taxon>Methanocella</taxon>
    </lineage>
</organism>
<keyword evidence="6" id="KW-0812">Transmembrane</keyword>
<dbReference type="GO" id="GO:0046872">
    <property type="term" value="F:metal ion binding"/>
    <property type="evidence" value="ECO:0007669"/>
    <property type="project" value="UniProtKB-KW"/>
</dbReference>
<feature type="transmembrane region" description="Helical" evidence="6">
    <location>
        <begin position="65"/>
        <end position="84"/>
    </location>
</feature>
<evidence type="ECO:0000256" key="4">
    <source>
        <dbReference type="ARBA" id="ARBA00023004"/>
    </source>
</evidence>
<keyword evidence="4" id="KW-0408">Iron</keyword>